<comment type="subcellular location">
    <subcellularLocation>
        <location evidence="1">Membrane</location>
    </subcellularLocation>
</comment>
<protein>
    <recommendedName>
        <fullName evidence="4">Bacterial surface antigen (D15) domain-containing protein</fullName>
    </recommendedName>
</protein>
<dbReference type="Proteomes" id="UP000064967">
    <property type="component" value="Chromosome"/>
</dbReference>
<evidence type="ECO:0000256" key="2">
    <source>
        <dbReference type="ARBA" id="ARBA00023136"/>
    </source>
</evidence>
<evidence type="ECO:0000259" key="4">
    <source>
        <dbReference type="Pfam" id="PF01103"/>
    </source>
</evidence>
<dbReference type="EMBL" id="CP012333">
    <property type="protein sequence ID" value="AKU98874.1"/>
    <property type="molecule type" value="Genomic_DNA"/>
</dbReference>
<keyword evidence="3" id="KW-0732">Signal</keyword>
<evidence type="ECO:0000313" key="5">
    <source>
        <dbReference type="EMBL" id="AKU98874.1"/>
    </source>
</evidence>
<dbReference type="OrthoDB" id="335387at2"/>
<dbReference type="Pfam" id="PF01103">
    <property type="entry name" value="Omp85"/>
    <property type="match status" value="1"/>
</dbReference>
<gene>
    <name evidence="5" type="ORF">AKJ09_05538</name>
</gene>
<feature type="domain" description="Bacterial surface antigen (D15)" evidence="4">
    <location>
        <begin position="308"/>
        <end position="404"/>
    </location>
</feature>
<feature type="chain" id="PRO_5005466580" description="Bacterial surface antigen (D15) domain-containing protein" evidence="3">
    <location>
        <begin position="24"/>
        <end position="442"/>
    </location>
</feature>
<dbReference type="RefSeq" id="WP_146649965.1">
    <property type="nucleotide sequence ID" value="NZ_CP012333.1"/>
</dbReference>
<name>A0A0K1Q0D7_9BACT</name>
<evidence type="ECO:0000256" key="3">
    <source>
        <dbReference type="SAM" id="SignalP"/>
    </source>
</evidence>
<keyword evidence="6" id="KW-1185">Reference proteome</keyword>
<dbReference type="KEGG" id="llu:AKJ09_05538"/>
<dbReference type="AlphaFoldDB" id="A0A0K1Q0D7"/>
<dbReference type="InterPro" id="IPR000184">
    <property type="entry name" value="Bac_surfAg_D15"/>
</dbReference>
<organism evidence="5 6">
    <name type="scientific">Labilithrix luteola</name>
    <dbReference type="NCBI Taxonomy" id="1391654"/>
    <lineage>
        <taxon>Bacteria</taxon>
        <taxon>Pseudomonadati</taxon>
        <taxon>Myxococcota</taxon>
        <taxon>Polyangia</taxon>
        <taxon>Polyangiales</taxon>
        <taxon>Labilitrichaceae</taxon>
        <taxon>Labilithrix</taxon>
    </lineage>
</organism>
<sequence>MPSVHAIALALFVLSTWFCTSDAAADPKREQQDYGGPEKGTTVGDVAVWPPRVVLFPLWLVSEYVLRKPIGALVVVAEREQWSQTVIDFFTFGERRQFQIYPSALFDFGLKPSVGFNASWKYFLADPNTIRLHFGTWGPDWIAVRAVDSYEIGKHESLFVDANFWRRKDNPFYGMGPSAGTKRFRYQSQTAEASLGYQNQYWRESTLEVRSGFRHLEFGNGTCCDDPSIQTGVAEGEVAPPPGLGQGYNAAFSRVAATFDTRKPKPQEGSGIRLAAHGEGVFAPDGAQRRAWINYGGSVGAALDMTGTERVIAVNVNAELNDPLQGTTPFTDQISLGGDNLMRGYLRNRLIDRSSLVASLRYTWPVWVYLDGVIQTDVGNVFGAHFDGFDPGLLRLSSGIGVRSNGERDSAFELLVAAGTDPFDSGFHVSSFRLVVGSHHGF</sequence>
<dbReference type="Gene3D" id="2.40.160.50">
    <property type="entry name" value="membrane protein fhac: a member of the omp85/tpsb transporter family"/>
    <property type="match status" value="1"/>
</dbReference>
<evidence type="ECO:0000313" key="6">
    <source>
        <dbReference type="Proteomes" id="UP000064967"/>
    </source>
</evidence>
<reference evidence="5 6" key="1">
    <citation type="submission" date="2015-08" db="EMBL/GenBank/DDBJ databases">
        <authorList>
            <person name="Babu N.S."/>
            <person name="Beckwith C.J."/>
            <person name="Beseler K.G."/>
            <person name="Brison A."/>
            <person name="Carone J.V."/>
            <person name="Caskin T.P."/>
            <person name="Diamond M."/>
            <person name="Durham M.E."/>
            <person name="Foxe J.M."/>
            <person name="Go M."/>
            <person name="Henderson B.A."/>
            <person name="Jones I.B."/>
            <person name="McGettigan J.A."/>
            <person name="Micheletti S.J."/>
            <person name="Nasrallah M.E."/>
            <person name="Ortiz D."/>
            <person name="Piller C.R."/>
            <person name="Privatt S.R."/>
            <person name="Schneider S.L."/>
            <person name="Sharp S."/>
            <person name="Smith T.C."/>
            <person name="Stanton J.D."/>
            <person name="Ullery H.E."/>
            <person name="Wilson R.J."/>
            <person name="Serrano M.G."/>
            <person name="Buck G."/>
            <person name="Lee V."/>
            <person name="Wang Y."/>
            <person name="Carvalho R."/>
            <person name="Voegtly L."/>
            <person name="Shi R."/>
            <person name="Duckworth R."/>
            <person name="Johnson A."/>
            <person name="Loviza R."/>
            <person name="Walstead R."/>
            <person name="Shah Z."/>
            <person name="Kiflezghi M."/>
            <person name="Wade K."/>
            <person name="Ball S.L."/>
            <person name="Bradley K.W."/>
            <person name="Asai D.J."/>
            <person name="Bowman C.A."/>
            <person name="Russell D.A."/>
            <person name="Pope W.H."/>
            <person name="Jacobs-Sera D."/>
            <person name="Hendrix R.W."/>
            <person name="Hatfull G.F."/>
        </authorList>
    </citation>
    <scope>NUCLEOTIDE SEQUENCE [LARGE SCALE GENOMIC DNA]</scope>
    <source>
        <strain evidence="5 6">DSM 27648</strain>
    </source>
</reference>
<evidence type="ECO:0000256" key="1">
    <source>
        <dbReference type="ARBA" id="ARBA00004370"/>
    </source>
</evidence>
<dbReference type="GO" id="GO:0019867">
    <property type="term" value="C:outer membrane"/>
    <property type="evidence" value="ECO:0007669"/>
    <property type="project" value="InterPro"/>
</dbReference>
<dbReference type="STRING" id="1391654.AKJ09_05538"/>
<accession>A0A0K1Q0D7</accession>
<keyword evidence="2" id="KW-0472">Membrane</keyword>
<feature type="signal peptide" evidence="3">
    <location>
        <begin position="1"/>
        <end position="23"/>
    </location>
</feature>
<proteinExistence type="predicted"/>